<dbReference type="NCBIfam" id="TIGR00765">
    <property type="entry name" value="yihY_not_rbn"/>
    <property type="match status" value="1"/>
</dbReference>
<keyword evidence="8" id="KW-1185">Reference proteome</keyword>
<accession>A0A841GJK6</accession>
<dbReference type="PIRSF" id="PIRSF035875">
    <property type="entry name" value="RNase_BN"/>
    <property type="match status" value="1"/>
</dbReference>
<evidence type="ECO:0000313" key="8">
    <source>
        <dbReference type="Proteomes" id="UP000582837"/>
    </source>
</evidence>
<dbReference type="RefSeq" id="WP_170031100.1">
    <property type="nucleotide sequence ID" value="NZ_JABDTL010000001.1"/>
</dbReference>
<evidence type="ECO:0000256" key="3">
    <source>
        <dbReference type="ARBA" id="ARBA00022692"/>
    </source>
</evidence>
<keyword evidence="4 6" id="KW-1133">Transmembrane helix</keyword>
<reference evidence="7 8" key="1">
    <citation type="submission" date="2020-08" db="EMBL/GenBank/DDBJ databases">
        <title>Genomic Encyclopedia of Type Strains, Phase IV (KMG-IV): sequencing the most valuable type-strain genomes for metagenomic binning, comparative biology and taxonomic classification.</title>
        <authorList>
            <person name="Goeker M."/>
        </authorList>
    </citation>
    <scope>NUCLEOTIDE SEQUENCE [LARGE SCALE GENOMIC DNA]</scope>
    <source>
        <strain evidence="7 8">DSM 29007</strain>
    </source>
</reference>
<evidence type="ECO:0000256" key="6">
    <source>
        <dbReference type="SAM" id="Phobius"/>
    </source>
</evidence>
<feature type="transmembrane region" description="Helical" evidence="6">
    <location>
        <begin position="201"/>
        <end position="224"/>
    </location>
</feature>
<dbReference type="PANTHER" id="PTHR30213:SF0">
    <property type="entry name" value="UPF0761 MEMBRANE PROTEIN YIHY"/>
    <property type="match status" value="1"/>
</dbReference>
<dbReference type="PANTHER" id="PTHR30213">
    <property type="entry name" value="INNER MEMBRANE PROTEIN YHJD"/>
    <property type="match status" value="1"/>
</dbReference>
<proteinExistence type="predicted"/>
<evidence type="ECO:0000256" key="2">
    <source>
        <dbReference type="ARBA" id="ARBA00022475"/>
    </source>
</evidence>
<dbReference type="GO" id="GO:0005886">
    <property type="term" value="C:plasma membrane"/>
    <property type="evidence" value="ECO:0007669"/>
    <property type="project" value="UniProtKB-SubCell"/>
</dbReference>
<organism evidence="7 8">
    <name type="scientific">Longimicrobium terrae</name>
    <dbReference type="NCBI Taxonomy" id="1639882"/>
    <lineage>
        <taxon>Bacteria</taxon>
        <taxon>Pseudomonadati</taxon>
        <taxon>Gemmatimonadota</taxon>
        <taxon>Longimicrobiia</taxon>
        <taxon>Longimicrobiales</taxon>
        <taxon>Longimicrobiaceae</taxon>
        <taxon>Longimicrobium</taxon>
    </lineage>
</organism>
<evidence type="ECO:0000313" key="7">
    <source>
        <dbReference type="EMBL" id="MBB6068747.1"/>
    </source>
</evidence>
<dbReference type="EMBL" id="JACHIA010000001">
    <property type="protein sequence ID" value="MBB6068747.1"/>
    <property type="molecule type" value="Genomic_DNA"/>
</dbReference>
<name>A0A841GJK6_9BACT</name>
<dbReference type="Proteomes" id="UP000582837">
    <property type="component" value="Unassembled WGS sequence"/>
</dbReference>
<comment type="subcellular location">
    <subcellularLocation>
        <location evidence="1">Cell membrane</location>
        <topology evidence="1">Multi-pass membrane protein</topology>
    </subcellularLocation>
</comment>
<evidence type="ECO:0000256" key="1">
    <source>
        <dbReference type="ARBA" id="ARBA00004651"/>
    </source>
</evidence>
<evidence type="ECO:0000256" key="5">
    <source>
        <dbReference type="ARBA" id="ARBA00023136"/>
    </source>
</evidence>
<feature type="transmembrane region" description="Helical" evidence="6">
    <location>
        <begin position="45"/>
        <end position="74"/>
    </location>
</feature>
<keyword evidence="2" id="KW-1003">Cell membrane</keyword>
<feature type="transmembrane region" description="Helical" evidence="6">
    <location>
        <begin position="236"/>
        <end position="260"/>
    </location>
</feature>
<dbReference type="AlphaFoldDB" id="A0A841GJK6"/>
<evidence type="ECO:0000256" key="4">
    <source>
        <dbReference type="ARBA" id="ARBA00022989"/>
    </source>
</evidence>
<keyword evidence="3 6" id="KW-0812">Transmembrane</keyword>
<gene>
    <name evidence="7" type="ORF">HNQ61_000358</name>
</gene>
<dbReference type="Pfam" id="PF03631">
    <property type="entry name" value="Virul_fac_BrkB"/>
    <property type="match status" value="1"/>
</dbReference>
<feature type="transmembrane region" description="Helical" evidence="6">
    <location>
        <begin position="158"/>
        <end position="181"/>
    </location>
</feature>
<sequence length="313" mass="34865">MSEPAVSPSRVTVLRRAAGAALRRVMGGWFDFIRRVYQKAGEDDIFFLSGAIAFNVLVAAVPFLLMLIGVFGYVLQRAVDDPQQAAVEYVVSILPPSQKVVTLTRALVTEVVAGRTRFGIVGLVLFMWSSTRLVGTLRSVLKHIFDLPEERGIVDGKIFDIQMVLVAGTLFLLNTGTTVLVEAAQNYGVQTLGLSGRAEVVAMQRALARILAFGFILLMFVLMYRFLPKRKTPWRIAIVAAVFTSVVWEALKGTFAWYVANVGDWQSTYGTLASLIILVFWIYYSAVVFVLGGEVAQVYDLMRIRRRQRELLE</sequence>
<protein>
    <submittedName>
        <fullName evidence="7">Membrane protein</fullName>
    </submittedName>
</protein>
<comment type="caution">
    <text evidence="7">The sequence shown here is derived from an EMBL/GenBank/DDBJ whole genome shotgun (WGS) entry which is preliminary data.</text>
</comment>
<feature type="transmembrane region" description="Helical" evidence="6">
    <location>
        <begin position="272"/>
        <end position="299"/>
    </location>
</feature>
<keyword evidence="5 6" id="KW-0472">Membrane</keyword>
<dbReference type="InterPro" id="IPR017039">
    <property type="entry name" value="Virul_fac_BrkB"/>
</dbReference>